<accession>A0ABD6C9A1</accession>
<dbReference type="AlphaFoldDB" id="A0ABD6C9A1"/>
<organism evidence="1 2">
    <name type="scientific">Halorientalis brevis</name>
    <dbReference type="NCBI Taxonomy" id="1126241"/>
    <lineage>
        <taxon>Archaea</taxon>
        <taxon>Methanobacteriati</taxon>
        <taxon>Methanobacteriota</taxon>
        <taxon>Stenosarchaea group</taxon>
        <taxon>Halobacteria</taxon>
        <taxon>Halobacteriales</taxon>
        <taxon>Haloarculaceae</taxon>
        <taxon>Halorientalis</taxon>
    </lineage>
</organism>
<reference evidence="1 2" key="1">
    <citation type="journal article" date="2019" name="Int. J. Syst. Evol. Microbiol.">
        <title>The Global Catalogue of Microorganisms (GCM) 10K type strain sequencing project: providing services to taxonomists for standard genome sequencing and annotation.</title>
        <authorList>
            <consortium name="The Broad Institute Genomics Platform"/>
            <consortium name="The Broad Institute Genome Sequencing Center for Infectious Disease"/>
            <person name="Wu L."/>
            <person name="Ma J."/>
        </authorList>
    </citation>
    <scope>NUCLEOTIDE SEQUENCE [LARGE SCALE GENOMIC DNA]</scope>
    <source>
        <strain evidence="1 2">CGMCC 1.12125</strain>
    </source>
</reference>
<comment type="caution">
    <text evidence="1">The sequence shown here is derived from an EMBL/GenBank/DDBJ whole genome shotgun (WGS) entry which is preliminary data.</text>
</comment>
<gene>
    <name evidence="1" type="ORF">ACFR9U_05840</name>
</gene>
<evidence type="ECO:0000313" key="2">
    <source>
        <dbReference type="Proteomes" id="UP001597119"/>
    </source>
</evidence>
<name>A0ABD6C9A1_9EURY</name>
<protein>
    <submittedName>
        <fullName evidence="1">UPF0175 family protein</fullName>
    </submittedName>
</protein>
<dbReference type="InterPro" id="IPR055741">
    <property type="entry name" value="DUF7317"/>
</dbReference>
<sequence>MSVKSFTTALTLYRSQTLSLEQAAEYSSVSVPKMASALGARGIPVREVDRDVLAAQAAD</sequence>
<dbReference type="EMBL" id="JBHUDJ010000002">
    <property type="protein sequence ID" value="MFD1586494.1"/>
    <property type="molecule type" value="Genomic_DNA"/>
</dbReference>
<dbReference type="Pfam" id="PF24001">
    <property type="entry name" value="DUF7317"/>
    <property type="match status" value="1"/>
</dbReference>
<evidence type="ECO:0000313" key="1">
    <source>
        <dbReference type="EMBL" id="MFD1586494.1"/>
    </source>
</evidence>
<dbReference type="RefSeq" id="WP_247379604.1">
    <property type="nucleotide sequence ID" value="NZ_JALLGV010000007.1"/>
</dbReference>
<keyword evidence="2" id="KW-1185">Reference proteome</keyword>
<dbReference type="Proteomes" id="UP001597119">
    <property type="component" value="Unassembled WGS sequence"/>
</dbReference>
<proteinExistence type="predicted"/>